<dbReference type="EMBL" id="UZAL01037653">
    <property type="protein sequence ID" value="VDP72288.1"/>
    <property type="molecule type" value="Genomic_DNA"/>
</dbReference>
<organism evidence="1 2">
    <name type="scientific">Schistosoma mattheei</name>
    <dbReference type="NCBI Taxonomy" id="31246"/>
    <lineage>
        <taxon>Eukaryota</taxon>
        <taxon>Metazoa</taxon>
        <taxon>Spiralia</taxon>
        <taxon>Lophotrochozoa</taxon>
        <taxon>Platyhelminthes</taxon>
        <taxon>Trematoda</taxon>
        <taxon>Digenea</taxon>
        <taxon>Strigeidida</taxon>
        <taxon>Schistosomatoidea</taxon>
        <taxon>Schistosomatidae</taxon>
        <taxon>Schistosoma</taxon>
    </lineage>
</organism>
<accession>A0A183PQY4</accession>
<name>A0A183PQY4_9TREM</name>
<dbReference type="Proteomes" id="UP000269396">
    <property type="component" value="Unassembled WGS sequence"/>
</dbReference>
<evidence type="ECO:0000313" key="2">
    <source>
        <dbReference type="Proteomes" id="UP000269396"/>
    </source>
</evidence>
<dbReference type="AlphaFoldDB" id="A0A183PQY4"/>
<reference evidence="1 2" key="1">
    <citation type="submission" date="2018-11" db="EMBL/GenBank/DDBJ databases">
        <authorList>
            <consortium name="Pathogen Informatics"/>
        </authorList>
    </citation>
    <scope>NUCLEOTIDE SEQUENCE [LARGE SCALE GENOMIC DNA]</scope>
    <source>
        <strain>Denwood</strain>
        <strain evidence="2">Zambia</strain>
    </source>
</reference>
<evidence type="ECO:0000313" key="1">
    <source>
        <dbReference type="EMBL" id="VDP72288.1"/>
    </source>
</evidence>
<proteinExistence type="predicted"/>
<gene>
    <name evidence="1" type="ORF">SMTD_LOCUS16770</name>
</gene>
<keyword evidence="2" id="KW-1185">Reference proteome</keyword>
<sequence>MGQHSPNPVGAAPIYSNCATDNRKTSHNIYITDHILNVNISERCKPSQVRITAHDSLQITKNPKLTTNLENKCLEHGTRMSGINTNLNCKWPFGCTHRPDNFLGPAPIMCTLPLSDVISNSNEETFFVIPPAFLLAAVNIFQMMT</sequence>
<protein>
    <submittedName>
        <fullName evidence="1">Uncharacterized protein</fullName>
    </submittedName>
</protein>